<evidence type="ECO:0000313" key="1">
    <source>
        <dbReference type="EMBL" id="ACT69455.1"/>
    </source>
</evidence>
<keyword evidence="2" id="KW-1185">Reference proteome</keyword>
<sequence>MRRIVLVNITLYSDKLLDYSLILERLALSVADVHFEYVEDLAETLAATLINCFAPIKLSLEVKKPSFFKLLESASVQVEYDSETGS</sequence>
<proteinExistence type="predicted"/>
<dbReference type="KEGG" id="nri:NRI_0474"/>
<dbReference type="AlphaFoldDB" id="C6V4Y9"/>
<dbReference type="InterPro" id="IPR043133">
    <property type="entry name" value="GTP-CH-I_C/QueF"/>
</dbReference>
<organism evidence="1 2">
    <name type="scientific">Neorickettsia risticii (strain Illinois)</name>
    <dbReference type="NCBI Taxonomy" id="434131"/>
    <lineage>
        <taxon>Bacteria</taxon>
        <taxon>Pseudomonadati</taxon>
        <taxon>Pseudomonadota</taxon>
        <taxon>Alphaproteobacteria</taxon>
        <taxon>Rickettsiales</taxon>
        <taxon>Anaplasmataceae</taxon>
        <taxon>Neorickettsia</taxon>
    </lineage>
</organism>
<reference evidence="1 2" key="1">
    <citation type="journal article" date="2009" name="Nucleic Acids Res.">
        <title>Analysis of complete genome sequence of Neorickettsia risticii: causative agent of Potomac horse fever.</title>
        <authorList>
            <person name="Lin M."/>
            <person name="Zhang C."/>
            <person name="Gibson K."/>
            <person name="Rikihisa Y."/>
        </authorList>
    </citation>
    <scope>NUCLEOTIDE SEQUENCE [LARGE SCALE GENOMIC DNA]</scope>
    <source>
        <strain evidence="1 2">Illinois</strain>
    </source>
</reference>
<dbReference type="EMBL" id="CP001431">
    <property type="protein sequence ID" value="ACT69455.1"/>
    <property type="molecule type" value="Genomic_DNA"/>
</dbReference>
<dbReference type="Gene3D" id="3.30.1130.10">
    <property type="match status" value="1"/>
</dbReference>
<dbReference type="HOGENOM" id="CLU_184455_0_0_5"/>
<evidence type="ECO:0000313" key="2">
    <source>
        <dbReference type="Proteomes" id="UP000001627"/>
    </source>
</evidence>
<name>C6V4Y9_NEORI</name>
<dbReference type="SUPFAM" id="SSF55620">
    <property type="entry name" value="Tetrahydrobiopterin biosynthesis enzymes-like"/>
    <property type="match status" value="1"/>
</dbReference>
<accession>C6V4Y9</accession>
<protein>
    <submittedName>
        <fullName evidence="1">Dihydroneopterin aldolase</fullName>
    </submittedName>
</protein>
<gene>
    <name evidence="1" type="ordered locus">NRI_0474</name>
</gene>
<dbReference type="STRING" id="434131.NRI_0474"/>
<dbReference type="eggNOG" id="COG1539">
    <property type="taxonomic scope" value="Bacteria"/>
</dbReference>
<dbReference type="Proteomes" id="UP000001627">
    <property type="component" value="Chromosome"/>
</dbReference>